<organism evidence="6 7">
    <name type="scientific">Haloechinothrix alba</name>
    <dbReference type="NCBI Taxonomy" id="664784"/>
    <lineage>
        <taxon>Bacteria</taxon>
        <taxon>Bacillati</taxon>
        <taxon>Actinomycetota</taxon>
        <taxon>Actinomycetes</taxon>
        <taxon>Pseudonocardiales</taxon>
        <taxon>Pseudonocardiaceae</taxon>
        <taxon>Haloechinothrix</taxon>
    </lineage>
</organism>
<dbReference type="Pfam" id="PF13183">
    <property type="entry name" value="Fer4_8"/>
    <property type="match status" value="1"/>
</dbReference>
<evidence type="ECO:0000313" key="6">
    <source>
        <dbReference type="EMBL" id="SNR48350.1"/>
    </source>
</evidence>
<evidence type="ECO:0000256" key="3">
    <source>
        <dbReference type="ARBA" id="ARBA00022827"/>
    </source>
</evidence>
<accession>A0A238WP18</accession>
<dbReference type="Gene3D" id="3.30.465.10">
    <property type="match status" value="1"/>
</dbReference>
<dbReference type="AlphaFoldDB" id="A0A238WP18"/>
<dbReference type="InterPro" id="IPR004113">
    <property type="entry name" value="FAD-bd_oxidored_4_C"/>
</dbReference>
<dbReference type="Proteomes" id="UP000198348">
    <property type="component" value="Unassembled WGS sequence"/>
</dbReference>
<dbReference type="GO" id="GO:1903457">
    <property type="term" value="P:lactate catabolic process"/>
    <property type="evidence" value="ECO:0007669"/>
    <property type="project" value="TreeGrafter"/>
</dbReference>
<keyword evidence="7" id="KW-1185">Reference proteome</keyword>
<protein>
    <submittedName>
        <fullName evidence="6">FAD/FMN-containing dehydrogenase</fullName>
    </submittedName>
</protein>
<gene>
    <name evidence="6" type="ORF">SAMN06265360_10747</name>
</gene>
<dbReference type="InterPro" id="IPR006094">
    <property type="entry name" value="Oxid_FAD_bind_N"/>
</dbReference>
<dbReference type="GO" id="GO:0004458">
    <property type="term" value="F:D-lactate dehydrogenase (cytochrome) activity"/>
    <property type="evidence" value="ECO:0007669"/>
    <property type="project" value="TreeGrafter"/>
</dbReference>
<keyword evidence="2" id="KW-0285">Flavoprotein</keyword>
<dbReference type="SUPFAM" id="SSF55103">
    <property type="entry name" value="FAD-linked oxidases, C-terminal domain"/>
    <property type="match status" value="1"/>
</dbReference>
<name>A0A238WP18_9PSEU</name>
<dbReference type="PANTHER" id="PTHR11748">
    <property type="entry name" value="D-LACTATE DEHYDROGENASE"/>
    <property type="match status" value="1"/>
</dbReference>
<dbReference type="Pfam" id="PF02913">
    <property type="entry name" value="FAD-oxidase_C"/>
    <property type="match status" value="1"/>
</dbReference>
<dbReference type="InterPro" id="IPR016166">
    <property type="entry name" value="FAD-bd_PCMH"/>
</dbReference>
<dbReference type="GO" id="GO:0071949">
    <property type="term" value="F:FAD binding"/>
    <property type="evidence" value="ECO:0007669"/>
    <property type="project" value="InterPro"/>
</dbReference>
<dbReference type="InterPro" id="IPR016169">
    <property type="entry name" value="FAD-bd_PCMH_sub2"/>
</dbReference>
<dbReference type="InterPro" id="IPR017896">
    <property type="entry name" value="4Fe4S_Fe-S-bd"/>
</dbReference>
<dbReference type="Pfam" id="PF02754">
    <property type="entry name" value="CCG"/>
    <property type="match status" value="1"/>
</dbReference>
<dbReference type="InterPro" id="IPR016167">
    <property type="entry name" value="FAD-bd_PCMH_sub1"/>
</dbReference>
<dbReference type="Gene3D" id="3.30.70.2740">
    <property type="match status" value="1"/>
</dbReference>
<dbReference type="GO" id="GO:0008720">
    <property type="term" value="F:D-lactate dehydrogenase (NAD+) activity"/>
    <property type="evidence" value="ECO:0007669"/>
    <property type="project" value="TreeGrafter"/>
</dbReference>
<dbReference type="Gene3D" id="3.30.43.10">
    <property type="entry name" value="Uridine Diphospho-n-acetylenolpyruvylglucosamine Reductase, domain 2"/>
    <property type="match status" value="1"/>
</dbReference>
<sequence length="962" mass="102926">MDLHADLEAHVRGDVDFSSRRRAEYSSDASNYRRTPLGVVYPVDRDDVAAAVAVCARHDVPVTSRGSGTSIAGNAVGEGVVVDLSRYLTRIVSVDPEARTATVEPGVIPDVLNSAVAEHGLRFGPDPSTHGRCTVGGMIGNDSCGSHSVAWGRTSDNVVALEVLCYDGTRLSVGAGHEPAAEGGDAPGGRAEAIHAGLRELVDRHRAALRTELGRFSRQVSGYGLHHLLPENGADLARALVGSEGTCAIVLSATVRLVRVPREERLVVAGFDDSVAAADAVPRVLDHRPLTCEGMDDRILDVLRVRRPESIPQGVLPEGTAWLLIDVDGSAERAEELAGELAGMAGVRGVTTVADPAKRRAVFKIREDGSGLATRSPDGTMSWPGWEDAAVPPRNLGAYLRDFHHLLDEHGLFGVVYGHFGEGCLHVRLDFDLSSERGVRRFEEFMSAAARLVVRHGGAPSGEHGDGRARSAQLPAMYSAEMLTAFAEFKAIWDPDNRMNPGIITDPDKESAGLRMGPENTWRSLPTSLELHEDGGSIGTAVHRCIGVGKCLNTSGGVMCPSYRATRDEKDSTRGRARVLQEMILGELVTDGWQSEEVGEALDLCLSCKGCKSDCPVGVDMATYKTEYLYQRYRGKLRPAAHYSMGRLPSLARLASRMPRLVNAISSAPFRGALKRAGGIAPERELPRFAEQTFLDWFARRPETGGAARANDTGRTVLLWADTFTNYFSPQVGAAAVEVLEAAGFEVLVPRRARCCGLTWMSTGQLDTARRKLRRSIDTAAPHVEAGVPMVVLEPSCAALFRSDATELLGDAPDVRAVAGATHTLAEFLREHAGDWTPPDVGGSARVQVHCHQHAIMGASADEGLLRAAGVEAAQLDAGCCGLAGNFGFERGHYETSRLVAEHGVLPAVRAAPSSAAIVADGFSCRTQLDQLAGMPSAHLAEVLAEGLRAQRGQQRTQQQRG</sequence>
<feature type="domain" description="FAD-binding PCMH-type" evidence="5">
    <location>
        <begin position="32"/>
        <end position="260"/>
    </location>
</feature>
<proteinExistence type="predicted"/>
<evidence type="ECO:0000256" key="2">
    <source>
        <dbReference type="ARBA" id="ARBA00022630"/>
    </source>
</evidence>
<reference evidence="6 7" key="1">
    <citation type="submission" date="2017-06" db="EMBL/GenBank/DDBJ databases">
        <authorList>
            <person name="Kim H.J."/>
            <person name="Triplett B.A."/>
        </authorList>
    </citation>
    <scope>NUCLEOTIDE SEQUENCE [LARGE SCALE GENOMIC DNA]</scope>
    <source>
        <strain evidence="6 7">DSM 45207</strain>
    </source>
</reference>
<dbReference type="PANTHER" id="PTHR11748:SF119">
    <property type="entry name" value="D-2-HYDROXYGLUTARATE DEHYDROGENASE"/>
    <property type="match status" value="1"/>
</dbReference>
<evidence type="ECO:0000259" key="5">
    <source>
        <dbReference type="PROSITE" id="PS51387"/>
    </source>
</evidence>
<keyword evidence="3" id="KW-0274">FAD</keyword>
<keyword evidence="4" id="KW-0560">Oxidoreductase</keyword>
<dbReference type="InterPro" id="IPR036318">
    <property type="entry name" value="FAD-bd_PCMH-like_sf"/>
</dbReference>
<dbReference type="PROSITE" id="PS51387">
    <property type="entry name" value="FAD_PCMH"/>
    <property type="match status" value="1"/>
</dbReference>
<evidence type="ECO:0000313" key="7">
    <source>
        <dbReference type="Proteomes" id="UP000198348"/>
    </source>
</evidence>
<dbReference type="InterPro" id="IPR004017">
    <property type="entry name" value="Cys_rich_dom"/>
</dbReference>
<dbReference type="SUPFAM" id="SSF56176">
    <property type="entry name" value="FAD-binding/transporter-associated domain-like"/>
    <property type="match status" value="1"/>
</dbReference>
<dbReference type="OrthoDB" id="9770306at2"/>
<dbReference type="RefSeq" id="WP_089300888.1">
    <property type="nucleotide sequence ID" value="NZ_FZNW01000007.1"/>
</dbReference>
<dbReference type="EMBL" id="FZNW01000007">
    <property type="protein sequence ID" value="SNR48350.1"/>
    <property type="molecule type" value="Genomic_DNA"/>
</dbReference>
<evidence type="ECO:0000256" key="4">
    <source>
        <dbReference type="ARBA" id="ARBA00023002"/>
    </source>
</evidence>
<dbReference type="SUPFAM" id="SSF46548">
    <property type="entry name" value="alpha-helical ferredoxin"/>
    <property type="match status" value="1"/>
</dbReference>
<evidence type="ECO:0000256" key="1">
    <source>
        <dbReference type="ARBA" id="ARBA00001974"/>
    </source>
</evidence>
<dbReference type="Pfam" id="PF01565">
    <property type="entry name" value="FAD_binding_4"/>
    <property type="match status" value="1"/>
</dbReference>
<dbReference type="InterPro" id="IPR016164">
    <property type="entry name" value="FAD-linked_Oxase-like_C"/>
</dbReference>
<comment type="cofactor">
    <cofactor evidence="1">
        <name>FAD</name>
        <dbReference type="ChEBI" id="CHEBI:57692"/>
    </cofactor>
</comment>